<evidence type="ECO:0000313" key="5">
    <source>
        <dbReference type="Proteomes" id="UP000654279"/>
    </source>
</evidence>
<feature type="transmembrane region" description="Helical" evidence="1">
    <location>
        <begin position="27"/>
        <end position="46"/>
    </location>
</feature>
<evidence type="ECO:0000313" key="4">
    <source>
        <dbReference type="EMBL" id="MBC8529962.1"/>
    </source>
</evidence>
<dbReference type="InterPro" id="IPR001633">
    <property type="entry name" value="EAL_dom"/>
</dbReference>
<dbReference type="EMBL" id="JACRSO010000005">
    <property type="protein sequence ID" value="MBC8529962.1"/>
    <property type="molecule type" value="Genomic_DNA"/>
</dbReference>
<keyword evidence="5" id="KW-1185">Reference proteome</keyword>
<feature type="domain" description="EAL" evidence="2">
    <location>
        <begin position="501"/>
        <end position="756"/>
    </location>
</feature>
<comment type="caution">
    <text evidence="4">The sequence shown here is derived from an EMBL/GenBank/DDBJ whole genome shotgun (WGS) entry which is preliminary data.</text>
</comment>
<dbReference type="Proteomes" id="UP000654279">
    <property type="component" value="Unassembled WGS sequence"/>
</dbReference>
<dbReference type="PROSITE" id="PS50883">
    <property type="entry name" value="EAL"/>
    <property type="match status" value="1"/>
</dbReference>
<dbReference type="PROSITE" id="PS50887">
    <property type="entry name" value="GGDEF"/>
    <property type="match status" value="1"/>
</dbReference>
<dbReference type="GO" id="GO:0071111">
    <property type="term" value="F:cyclic-guanylate-specific phosphodiesterase activity"/>
    <property type="evidence" value="ECO:0007669"/>
    <property type="project" value="InterPro"/>
</dbReference>
<dbReference type="Gene3D" id="3.30.450.20">
    <property type="entry name" value="PAS domain"/>
    <property type="match status" value="1"/>
</dbReference>
<reference evidence="4" key="1">
    <citation type="submission" date="2020-08" db="EMBL/GenBank/DDBJ databases">
        <title>Genome public.</title>
        <authorList>
            <person name="Liu C."/>
            <person name="Sun Q."/>
        </authorList>
    </citation>
    <scope>NUCLEOTIDE SEQUENCE</scope>
    <source>
        <strain evidence="4">NSJ-44</strain>
    </source>
</reference>
<dbReference type="Gene3D" id="3.20.20.450">
    <property type="entry name" value="EAL domain"/>
    <property type="match status" value="1"/>
</dbReference>
<dbReference type="CDD" id="cd01948">
    <property type="entry name" value="EAL"/>
    <property type="match status" value="1"/>
</dbReference>
<feature type="domain" description="GGDEF" evidence="3">
    <location>
        <begin position="360"/>
        <end position="492"/>
    </location>
</feature>
<keyword evidence="1" id="KW-0812">Transmembrane</keyword>
<dbReference type="InterPro" id="IPR043128">
    <property type="entry name" value="Rev_trsase/Diguanyl_cyclase"/>
</dbReference>
<name>A0A926D248_9FIRM</name>
<dbReference type="RefSeq" id="WP_249285739.1">
    <property type="nucleotide sequence ID" value="NZ_JACRSO010000005.1"/>
</dbReference>
<accession>A0A926D248</accession>
<gene>
    <name evidence="4" type="ORF">H8699_11030</name>
</gene>
<dbReference type="InterPro" id="IPR035919">
    <property type="entry name" value="EAL_sf"/>
</dbReference>
<dbReference type="PANTHER" id="PTHR33121">
    <property type="entry name" value="CYCLIC DI-GMP PHOSPHODIESTERASE PDEF"/>
    <property type="match status" value="1"/>
</dbReference>
<organism evidence="4 5">
    <name type="scientific">Luoshenia tenuis</name>
    <dbReference type="NCBI Taxonomy" id="2763654"/>
    <lineage>
        <taxon>Bacteria</taxon>
        <taxon>Bacillati</taxon>
        <taxon>Bacillota</taxon>
        <taxon>Clostridia</taxon>
        <taxon>Christensenellales</taxon>
        <taxon>Christensenellaceae</taxon>
        <taxon>Luoshenia</taxon>
    </lineage>
</organism>
<dbReference type="PANTHER" id="PTHR33121:SF71">
    <property type="entry name" value="OXYGEN SENSOR PROTEIN DOSP"/>
    <property type="match status" value="1"/>
</dbReference>
<dbReference type="InterPro" id="IPR000160">
    <property type="entry name" value="GGDEF_dom"/>
</dbReference>
<dbReference type="InterPro" id="IPR029787">
    <property type="entry name" value="Nucleotide_cyclase"/>
</dbReference>
<dbReference type="Gene3D" id="3.30.70.270">
    <property type="match status" value="1"/>
</dbReference>
<evidence type="ECO:0000259" key="2">
    <source>
        <dbReference type="PROSITE" id="PS50883"/>
    </source>
</evidence>
<dbReference type="SMART" id="SM00267">
    <property type="entry name" value="GGDEF"/>
    <property type="match status" value="1"/>
</dbReference>
<feature type="transmembrane region" description="Helical" evidence="1">
    <location>
        <begin position="295"/>
        <end position="318"/>
    </location>
</feature>
<dbReference type="SMART" id="SM00052">
    <property type="entry name" value="EAL"/>
    <property type="match status" value="1"/>
</dbReference>
<keyword evidence="1" id="KW-1133">Transmembrane helix</keyword>
<dbReference type="SUPFAM" id="SSF141868">
    <property type="entry name" value="EAL domain-like"/>
    <property type="match status" value="1"/>
</dbReference>
<sequence length="763" mass="85226">MGLGKGGSQAAGFGGFRRILFTKWHKILLLFVLVAAVSGLMIWNALGLGQAVDRRTEVYVSDVSTQLAGDIDYRLGKNILDLTLMEDGLLTSLGDPSENNNELEAYLEGRAALLGFNKIVITLKEEQPLGSALVDQSVAGYPGVQAALEGENGVSFLDQQSLLYSVPLHDGDEIIGALSGVRDKANMQRLIQPSSFSGSGLTCIINHQGEVIISPTELDVFMQLESIFQDGAGGQTAQHIHQMEENMKSGQSGVFSFTAVDGTRLVLSYQPLHSYNWVLLTLVPADIISRETDQYIHQSFIIVTAAVLVLVVLVVLLLKNYQTHYRKLERIAFVDPVTGGMNGPAFSLRCGELIGAAPPDSYCVVALNISDLTLINESFGSVERDRTLRYVMQVLQGAVTQDEAAAYAARDYFFLCLRESNPENISRRLAELVQRINAFNADLREPYYLRIQQGVYIVEEPGQDTTIIRDRALTACRNHLPDSQEVCAFYDQALTQMLQREHELNVLFEAALANEEFEVYLQPKVSLTDGHVHGAEALVRWVRSKQGTIFPSDFIPVFERNGKICQLDFYVFEQVCKTLRRWLDEGRAPMVVSVNLSRQHFKNPDFLQAYAQTARQYGIPEGVIEFELTESIFFDDQGIAHVKEQIGQMHRLGFGCSLDDFGAGYSSLGLLMEFDVDVIKLDRRFFTSVDNPKTRKVVDAIVSLARELKMDTVAEGIETQEQLEFLRQVHCDRVQGYIYSRPLPIPEFEAWLDGRGKDTETRN</sequence>
<proteinExistence type="predicted"/>
<evidence type="ECO:0000259" key="3">
    <source>
        <dbReference type="PROSITE" id="PS50887"/>
    </source>
</evidence>
<dbReference type="Pfam" id="PF00990">
    <property type="entry name" value="GGDEF"/>
    <property type="match status" value="1"/>
</dbReference>
<dbReference type="CDD" id="cd12912">
    <property type="entry name" value="PDC2_MCP_like"/>
    <property type="match status" value="1"/>
</dbReference>
<dbReference type="AlphaFoldDB" id="A0A926D248"/>
<protein>
    <submittedName>
        <fullName evidence="4">EAL domain-containing protein</fullName>
    </submittedName>
</protein>
<evidence type="ECO:0000256" key="1">
    <source>
        <dbReference type="SAM" id="Phobius"/>
    </source>
</evidence>
<keyword evidence="1" id="KW-0472">Membrane</keyword>
<dbReference type="InterPro" id="IPR050706">
    <property type="entry name" value="Cyclic-di-GMP_PDE-like"/>
</dbReference>
<dbReference type="Pfam" id="PF00563">
    <property type="entry name" value="EAL"/>
    <property type="match status" value="1"/>
</dbReference>
<dbReference type="SUPFAM" id="SSF55073">
    <property type="entry name" value="Nucleotide cyclase"/>
    <property type="match status" value="1"/>
</dbReference>